<feature type="repeat" description="Solcar" evidence="9">
    <location>
        <begin position="671"/>
        <end position="753"/>
    </location>
</feature>
<dbReference type="Gene3D" id="1.50.40.10">
    <property type="entry name" value="Mitochondrial carrier domain"/>
    <property type="match status" value="1"/>
</dbReference>
<evidence type="ECO:0000256" key="2">
    <source>
        <dbReference type="ARBA" id="ARBA00006375"/>
    </source>
</evidence>
<feature type="compositionally biased region" description="Polar residues" evidence="10">
    <location>
        <begin position="172"/>
        <end position="185"/>
    </location>
</feature>
<evidence type="ECO:0000313" key="12">
    <source>
        <dbReference type="EMBL" id="RZC76497.1"/>
    </source>
</evidence>
<evidence type="ECO:0000256" key="6">
    <source>
        <dbReference type="ARBA" id="ARBA00022837"/>
    </source>
</evidence>
<dbReference type="OMA" id="CPESEDN"/>
<dbReference type="EMBL" id="CM010723">
    <property type="protein sequence ID" value="RZC76497.1"/>
    <property type="molecule type" value="Genomic_DNA"/>
</dbReference>
<evidence type="ECO:0000256" key="3">
    <source>
        <dbReference type="ARBA" id="ARBA00022448"/>
    </source>
</evidence>
<feature type="repeat" description="Solcar" evidence="9">
    <location>
        <begin position="560"/>
        <end position="662"/>
    </location>
</feature>
<dbReference type="InterPro" id="IPR002048">
    <property type="entry name" value="EF_hand_dom"/>
</dbReference>
<dbReference type="SUPFAM" id="SSF47473">
    <property type="entry name" value="EF-hand"/>
    <property type="match status" value="1"/>
</dbReference>
<dbReference type="PROSITE" id="PS00018">
    <property type="entry name" value="EF_HAND_1"/>
    <property type="match status" value="1"/>
</dbReference>
<dbReference type="GO" id="GO:0005509">
    <property type="term" value="F:calcium ion binding"/>
    <property type="evidence" value="ECO:0007669"/>
    <property type="project" value="InterPro"/>
</dbReference>
<dbReference type="FunFam" id="1.50.40.10:FF:000041">
    <property type="entry name" value="Mitochondrial substrate carrier family protein"/>
    <property type="match status" value="1"/>
</dbReference>
<evidence type="ECO:0000256" key="5">
    <source>
        <dbReference type="ARBA" id="ARBA00022737"/>
    </source>
</evidence>
<keyword evidence="6" id="KW-0106">Calcium</keyword>
<dbReference type="GO" id="GO:0005743">
    <property type="term" value="C:mitochondrial inner membrane"/>
    <property type="evidence" value="ECO:0007669"/>
    <property type="project" value="UniProtKB-SubCell"/>
</dbReference>
<evidence type="ECO:0000256" key="7">
    <source>
        <dbReference type="ARBA" id="ARBA00022989"/>
    </source>
</evidence>
<dbReference type="Proteomes" id="UP000316621">
    <property type="component" value="Chromosome 9"/>
</dbReference>
<feature type="region of interest" description="Disordered" evidence="10">
    <location>
        <begin position="163"/>
        <end position="185"/>
    </location>
</feature>
<protein>
    <recommendedName>
        <fullName evidence="11">EF-hand domain-containing protein</fullName>
    </recommendedName>
</protein>
<dbReference type="Gene3D" id="1.10.238.10">
    <property type="entry name" value="EF-hand"/>
    <property type="match status" value="1"/>
</dbReference>
<name>A0A4Y7KUN4_PAPSO</name>
<dbReference type="Pfam" id="PF00153">
    <property type="entry name" value="Mito_carr"/>
    <property type="match status" value="3"/>
</dbReference>
<evidence type="ECO:0000256" key="9">
    <source>
        <dbReference type="PROSITE-ProRule" id="PRU00282"/>
    </source>
</evidence>
<proteinExistence type="inferred from homology"/>
<dbReference type="STRING" id="3469.A0A4Y7KUN4"/>
<keyword evidence="8 9" id="KW-0472">Membrane</keyword>
<dbReference type="Gramene" id="RZC76497">
    <property type="protein sequence ID" value="RZC76497"/>
    <property type="gene ID" value="C5167_000605"/>
</dbReference>
<gene>
    <name evidence="12" type="ORF">C5167_000605</name>
</gene>
<keyword evidence="5" id="KW-0677">Repeat</keyword>
<evidence type="ECO:0000256" key="1">
    <source>
        <dbReference type="ARBA" id="ARBA00004448"/>
    </source>
</evidence>
<dbReference type="SUPFAM" id="SSF103506">
    <property type="entry name" value="Mitochondrial carrier"/>
    <property type="match status" value="1"/>
</dbReference>
<evidence type="ECO:0000313" key="13">
    <source>
        <dbReference type="Proteomes" id="UP000316621"/>
    </source>
</evidence>
<keyword evidence="4 9" id="KW-0812">Transmembrane</keyword>
<dbReference type="PROSITE" id="PS50920">
    <property type="entry name" value="SOLCAR"/>
    <property type="match status" value="3"/>
</dbReference>
<keyword evidence="13" id="KW-1185">Reference proteome</keyword>
<dbReference type="InterPro" id="IPR018247">
    <property type="entry name" value="EF_Hand_1_Ca_BS"/>
</dbReference>
<feature type="domain" description="EF-hand" evidence="11">
    <location>
        <begin position="395"/>
        <end position="430"/>
    </location>
</feature>
<comment type="subcellular location">
    <subcellularLocation>
        <location evidence="1">Mitochondrion inner membrane</location>
        <topology evidence="1">Multi-pass membrane protein</topology>
    </subcellularLocation>
</comment>
<dbReference type="PROSITE" id="PS50222">
    <property type="entry name" value="EF_HAND_2"/>
    <property type="match status" value="1"/>
</dbReference>
<dbReference type="AlphaFoldDB" id="A0A4Y7KUN4"/>
<evidence type="ECO:0000256" key="4">
    <source>
        <dbReference type="ARBA" id="ARBA00022692"/>
    </source>
</evidence>
<organism evidence="12 13">
    <name type="scientific">Papaver somniferum</name>
    <name type="common">Opium poppy</name>
    <dbReference type="NCBI Taxonomy" id="3469"/>
    <lineage>
        <taxon>Eukaryota</taxon>
        <taxon>Viridiplantae</taxon>
        <taxon>Streptophyta</taxon>
        <taxon>Embryophyta</taxon>
        <taxon>Tracheophyta</taxon>
        <taxon>Spermatophyta</taxon>
        <taxon>Magnoliopsida</taxon>
        <taxon>Ranunculales</taxon>
        <taxon>Papaveraceae</taxon>
        <taxon>Papaveroideae</taxon>
        <taxon>Papaver</taxon>
    </lineage>
</organism>
<evidence type="ECO:0000256" key="10">
    <source>
        <dbReference type="SAM" id="MobiDB-lite"/>
    </source>
</evidence>
<dbReference type="InterPro" id="IPR011992">
    <property type="entry name" value="EF-hand-dom_pair"/>
</dbReference>
<dbReference type="FunFam" id="1.10.238.10:FF:000597">
    <property type="entry name" value="Putative mitochondrial carrier isoform A"/>
    <property type="match status" value="1"/>
</dbReference>
<feature type="region of interest" description="Disordered" evidence="10">
    <location>
        <begin position="309"/>
        <end position="336"/>
    </location>
</feature>
<comment type="similarity">
    <text evidence="2">Belongs to the mitochondrial carrier (TC 2.A.29) family.</text>
</comment>
<evidence type="ECO:0000256" key="8">
    <source>
        <dbReference type="ARBA" id="ARBA00023136"/>
    </source>
</evidence>
<sequence length="870" mass="96071">MVSRNEQVESFFNSLNAVKDVFSPVESGFKKVAKDLELCWLSQKNGVKYLEIFPQFNLVVVETNGKVVESSEKKKKKKQFGDVVMVDGRKKGSSTKVTNKTFLANLFQNNGSSNKSKTTSELSNKGSLKEKEKEDGSCVNCLQFAMTWSVLVNSFVQAIPTPFKPGKKRLQKQSGKENASQDSCKQPSLVFPFKRKQKKSDAQFDSVFQEEEGDNTRMYKGGEILSLELLVGFLCDQIIQNISKFDEGIQRSCNKSNDKSNMTDDSSNSVEIDHLRLLKSMFKGRKADVNSFLGNLSFARVGGVPSSMVGVPSVKEEDEDIETNANKEEPEGNTPQKIATGLLNIPLSNVERLRSTLSTVSLSELIELVPQIGRPSKDEHPDKKKLFSVQDFFRYTESEGKRFFEELDRDGDGQVTLEDLEIEMKRRRLPRKYARDFMRRTRNHFFSKSVGWKQFLSFMEQKEPTILRAYTTLCLSKSGTLQKGQILTSLKNAGLPANEDNAVAMMRFLNADTGGSISYGHFRNFMLLLPSDRLTDDPRSIWFEAATVVAVPPPVEIPAGSVLKAALAGGLACALSTSLLHPVDTIKVSSLAIALYAVALLPQLMSTLMTRVQASTLSFPQIIAKLPQIGVQGLYRGSIPAILGQFSSHGLRTGIFEASKLVLINFAPTLAELQVQSIASFCSTILGTAVRIPCEVLKQRCQAGIFDNVGEALVGTLRQDGIKGFFRGTGATLCREVPFYVAGMGLYAESKKGVQHYLRRELEPWETILVGALSGGLAAVVTTPFDVLKTRTMTAPQGLPVSMSMIAFSILRQEGPLGLFKGALPRFFWIAPLGAMNFAGYELARKAMDKKNEEQLANDQLPEKKLANAG</sequence>
<dbReference type="InterPro" id="IPR018108">
    <property type="entry name" value="MCP_transmembrane"/>
</dbReference>
<reference evidence="12 13" key="1">
    <citation type="journal article" date="2018" name="Science">
        <title>The opium poppy genome and morphinan production.</title>
        <authorList>
            <person name="Guo L."/>
            <person name="Winzer T."/>
            <person name="Yang X."/>
            <person name="Li Y."/>
            <person name="Ning Z."/>
            <person name="He Z."/>
            <person name="Teodor R."/>
            <person name="Lu Y."/>
            <person name="Bowser T.A."/>
            <person name="Graham I.A."/>
            <person name="Ye K."/>
        </authorList>
    </citation>
    <scope>NUCLEOTIDE SEQUENCE [LARGE SCALE GENOMIC DNA]</scope>
    <source>
        <strain evidence="13">cv. HN1</strain>
        <tissue evidence="12">Leaves</tissue>
    </source>
</reference>
<dbReference type="InterPro" id="IPR023395">
    <property type="entry name" value="MCP_dom_sf"/>
</dbReference>
<dbReference type="PANTHER" id="PTHR45667">
    <property type="entry name" value="S-ADENOSYLMETHIONINE MITOCHONDRIAL CARRIER PROTEIN"/>
    <property type="match status" value="1"/>
</dbReference>
<accession>A0A4Y7KUN4</accession>
<evidence type="ECO:0000259" key="11">
    <source>
        <dbReference type="PROSITE" id="PS50222"/>
    </source>
</evidence>
<keyword evidence="7" id="KW-1133">Transmembrane helix</keyword>
<feature type="repeat" description="Solcar" evidence="9">
    <location>
        <begin position="762"/>
        <end position="847"/>
    </location>
</feature>
<keyword evidence="3" id="KW-0813">Transport</keyword>